<dbReference type="Proteomes" id="UP000054928">
    <property type="component" value="Unassembled WGS sequence"/>
</dbReference>
<keyword evidence="2" id="KW-1185">Reference proteome</keyword>
<keyword evidence="1" id="KW-0695">RNA-directed DNA polymerase</keyword>
<sequence length="127" mass="13928">MTGLEDGDVALEAISAVDALIELDSMSFEEFGGALKAGNLAEVVIIRPNEEIYSSSLLIEAVVVDTKRLLNARMGPSILMDHSDPYYPLIKEFEDVVSKDPPSALLQTEVRHETDLVTGTQYCVTRQ</sequence>
<accession>A0A0P1AXX3</accession>
<keyword evidence="1" id="KW-0548">Nucleotidyltransferase</keyword>
<organism evidence="1 2">
    <name type="scientific">Plasmopara halstedii</name>
    <name type="common">Downy mildew of sunflower</name>
    <dbReference type="NCBI Taxonomy" id="4781"/>
    <lineage>
        <taxon>Eukaryota</taxon>
        <taxon>Sar</taxon>
        <taxon>Stramenopiles</taxon>
        <taxon>Oomycota</taxon>
        <taxon>Peronosporomycetes</taxon>
        <taxon>Peronosporales</taxon>
        <taxon>Peronosporaceae</taxon>
        <taxon>Plasmopara</taxon>
    </lineage>
</organism>
<evidence type="ECO:0000313" key="1">
    <source>
        <dbReference type="EMBL" id="CEG46061.1"/>
    </source>
</evidence>
<proteinExistence type="predicted"/>
<dbReference type="AlphaFoldDB" id="A0A0P1AXX3"/>
<dbReference type="RefSeq" id="XP_024582430.1">
    <property type="nucleotide sequence ID" value="XM_024716875.1"/>
</dbReference>
<dbReference type="EMBL" id="CCYD01001884">
    <property type="protein sequence ID" value="CEG46061.1"/>
    <property type="molecule type" value="Genomic_DNA"/>
</dbReference>
<dbReference type="OrthoDB" id="1934635at2759"/>
<name>A0A0P1AXX3_PLAHL</name>
<protein>
    <submittedName>
        <fullName evidence="1">Reverse transcriptase</fullName>
    </submittedName>
</protein>
<dbReference type="GO" id="GO:0003964">
    <property type="term" value="F:RNA-directed DNA polymerase activity"/>
    <property type="evidence" value="ECO:0007669"/>
    <property type="project" value="UniProtKB-KW"/>
</dbReference>
<reference evidence="2" key="1">
    <citation type="submission" date="2014-09" db="EMBL/GenBank/DDBJ databases">
        <authorList>
            <person name="Sharma Rahul"/>
            <person name="Thines Marco"/>
        </authorList>
    </citation>
    <scope>NUCLEOTIDE SEQUENCE [LARGE SCALE GENOMIC DNA]</scope>
</reference>
<dbReference type="GeneID" id="36397438"/>
<evidence type="ECO:0000313" key="2">
    <source>
        <dbReference type="Proteomes" id="UP000054928"/>
    </source>
</evidence>
<keyword evidence="1" id="KW-0808">Transferase</keyword>